<evidence type="ECO:0000313" key="3">
    <source>
        <dbReference type="EMBL" id="JAG91575.1"/>
    </source>
</evidence>
<proteinExistence type="evidence at transcript level"/>
<evidence type="ECO:0000256" key="2">
    <source>
        <dbReference type="SAM" id="SignalP"/>
    </source>
</evidence>
<feature type="compositionally biased region" description="Basic and acidic residues" evidence="1">
    <location>
        <begin position="27"/>
        <end position="38"/>
    </location>
</feature>
<organism evidence="3">
    <name type="scientific">Amblyomma americanum</name>
    <name type="common">Lone star tick</name>
    <dbReference type="NCBI Taxonomy" id="6943"/>
    <lineage>
        <taxon>Eukaryota</taxon>
        <taxon>Metazoa</taxon>
        <taxon>Ecdysozoa</taxon>
        <taxon>Arthropoda</taxon>
        <taxon>Chelicerata</taxon>
        <taxon>Arachnida</taxon>
        <taxon>Acari</taxon>
        <taxon>Parasitiformes</taxon>
        <taxon>Ixodida</taxon>
        <taxon>Ixodoidea</taxon>
        <taxon>Ixodidae</taxon>
        <taxon>Amblyomminae</taxon>
        <taxon>Amblyomma</taxon>
    </lineage>
</organism>
<reference evidence="3" key="1">
    <citation type="journal article" date="2015" name="PLoS ONE">
        <title>An Insight into the Sialome of the Lone Star Tick, Amblyomma americanum, with a Glimpse on Its Time Dependent Gene Expression.</title>
        <authorList>
            <person name="Karim S."/>
            <person name="Ribeiro J.M."/>
        </authorList>
    </citation>
    <scope>NUCLEOTIDE SEQUENCE</scope>
    <source>
        <tissue evidence="3">Salivary gland</tissue>
    </source>
</reference>
<feature type="chain" id="PRO_5002218554" evidence="2">
    <location>
        <begin position="22"/>
        <end position="91"/>
    </location>
</feature>
<name>A0A0C9R3R3_AMBAM</name>
<protein>
    <submittedName>
        <fullName evidence="3">Putative secreted protein</fullName>
    </submittedName>
</protein>
<keyword evidence="2" id="KW-0732">Signal</keyword>
<feature type="signal peptide" evidence="2">
    <location>
        <begin position="1"/>
        <end position="21"/>
    </location>
</feature>
<accession>A0A0C9R3R3</accession>
<feature type="region of interest" description="Disordered" evidence="1">
    <location>
        <begin position="25"/>
        <end position="46"/>
    </location>
</feature>
<dbReference type="EMBL" id="GBZX01001165">
    <property type="protein sequence ID" value="JAG91575.1"/>
    <property type="molecule type" value="mRNA"/>
</dbReference>
<sequence>MNAQAMLTVCLITLMLGSAKQEGITAKNEEEKKGEKGLPYRLSSNRHRTPSDGLSFCRYKEACCEKPPNCAKTEYIKAVWSFNVDTGDCSL</sequence>
<evidence type="ECO:0000256" key="1">
    <source>
        <dbReference type="SAM" id="MobiDB-lite"/>
    </source>
</evidence>
<dbReference type="AlphaFoldDB" id="A0A0C9R3R3"/>